<dbReference type="GO" id="GO:0000034">
    <property type="term" value="F:adenine deaminase activity"/>
    <property type="evidence" value="ECO:0007669"/>
    <property type="project" value="UniProtKB-UniRule"/>
</dbReference>
<dbReference type="InterPro" id="IPR028892">
    <property type="entry name" value="ADE"/>
</dbReference>
<dbReference type="PANTHER" id="PTHR43114">
    <property type="entry name" value="ADENINE DEAMINASE"/>
    <property type="match status" value="1"/>
</dbReference>
<feature type="site" description="Important for catalytic activity" evidence="5">
    <location>
        <position position="224"/>
    </location>
</feature>
<dbReference type="GO" id="GO:0008270">
    <property type="term" value="F:zinc ion binding"/>
    <property type="evidence" value="ECO:0007669"/>
    <property type="project" value="UniProtKB-UniRule"/>
</dbReference>
<dbReference type="EMBL" id="JAPNKE010000002">
    <property type="protein sequence ID" value="MCY1008061.1"/>
    <property type="molecule type" value="Genomic_DNA"/>
</dbReference>
<evidence type="ECO:0000259" key="6">
    <source>
        <dbReference type="Pfam" id="PF00962"/>
    </source>
</evidence>
<dbReference type="GO" id="GO:0043103">
    <property type="term" value="P:hypoxanthine salvage"/>
    <property type="evidence" value="ECO:0007669"/>
    <property type="project" value="UniProtKB-UniRule"/>
</dbReference>
<dbReference type="Pfam" id="PF00962">
    <property type="entry name" value="A_deaminase"/>
    <property type="match status" value="1"/>
</dbReference>
<keyword evidence="4 5" id="KW-0546">Nucleotide metabolism</keyword>
<dbReference type="InterPro" id="IPR001365">
    <property type="entry name" value="A_deaminase_dom"/>
</dbReference>
<sequence length="341" mass="38252">MTQADRLETFIRGIPKAELHVHIEGTLEPELMFSLARRNGIALPWMGVDELRKAYDFHNLQSFLDIYYKGADVLQHVQDFYDLTWAYFERAARDNVRHVELFFDPQTHTRRDVPFETVMTGIHGAQVDAEKRLGITSKLILCFLRHLSEESAIEALHQAVPFRPWIGGVGLDSSESGNPPSKFKEVFAEAREAQFPVVAHAGEEGPPDYIREALDVLGAQRIDHGVRCLEDDALVERLARERVPLTVCPLSNIKLRVFPHLAQHNLKQLIDRGLVVTINPDDPAYFGGYIGDNYAACARELGLTRDQVIALAKNSFTASFLGAEDKQRHVAAVDAYAAANP</sequence>
<dbReference type="EC" id="3.5.4.2" evidence="5"/>
<gene>
    <name evidence="7" type="ORF">OV079_21380</name>
</gene>
<evidence type="ECO:0000256" key="2">
    <source>
        <dbReference type="ARBA" id="ARBA00022801"/>
    </source>
</evidence>
<feature type="active site" description="Proton donor" evidence="5">
    <location>
        <position position="203"/>
    </location>
</feature>
<dbReference type="GO" id="GO:0006146">
    <property type="term" value="P:adenine catabolic process"/>
    <property type="evidence" value="ECO:0007669"/>
    <property type="project" value="UniProtKB-UniRule"/>
</dbReference>
<feature type="domain" description="Adenosine deaminase" evidence="6">
    <location>
        <begin position="15"/>
        <end position="335"/>
    </location>
</feature>
<keyword evidence="2 5" id="KW-0378">Hydrolase</keyword>
<dbReference type="Proteomes" id="UP001150924">
    <property type="component" value="Unassembled WGS sequence"/>
</dbReference>
<dbReference type="InterPro" id="IPR032466">
    <property type="entry name" value="Metal_Hydrolase"/>
</dbReference>
<dbReference type="Gene3D" id="3.20.20.140">
    <property type="entry name" value="Metal-dependent hydrolases"/>
    <property type="match status" value="1"/>
</dbReference>
<evidence type="ECO:0000256" key="5">
    <source>
        <dbReference type="HAMAP-Rule" id="MF_01962"/>
    </source>
</evidence>
<feature type="binding site" evidence="5">
    <location>
        <position position="200"/>
    </location>
    <ligand>
        <name>Zn(2+)</name>
        <dbReference type="ChEBI" id="CHEBI:29105"/>
        <note>catalytic</note>
    </ligand>
</feature>
<feature type="binding site" evidence="5">
    <location>
        <position position="282"/>
    </location>
    <ligand>
        <name>substrate</name>
    </ligand>
</feature>
<name>A0A9X3EY07_9BACT</name>
<organism evidence="7 8">
    <name type="scientific">Nannocystis pusilla</name>
    <dbReference type="NCBI Taxonomy" id="889268"/>
    <lineage>
        <taxon>Bacteria</taxon>
        <taxon>Pseudomonadati</taxon>
        <taxon>Myxococcota</taxon>
        <taxon>Polyangia</taxon>
        <taxon>Nannocystales</taxon>
        <taxon>Nannocystaceae</taxon>
        <taxon>Nannocystis</taxon>
    </lineage>
</organism>
<comment type="cofactor">
    <cofactor evidence="5">
        <name>Zn(2+)</name>
        <dbReference type="ChEBI" id="CHEBI:29105"/>
    </cofactor>
    <text evidence="5">Binds 1 zinc ion per subunit.</text>
</comment>
<keyword evidence="3 5" id="KW-0862">Zinc</keyword>
<dbReference type="AlphaFoldDB" id="A0A9X3EY07"/>
<evidence type="ECO:0000256" key="4">
    <source>
        <dbReference type="ARBA" id="ARBA00023080"/>
    </source>
</evidence>
<feature type="binding site" evidence="5">
    <location>
        <position position="22"/>
    </location>
    <ligand>
        <name>Zn(2+)</name>
        <dbReference type="ChEBI" id="CHEBI:29105"/>
        <note>catalytic</note>
    </ligand>
</feature>
<protein>
    <recommendedName>
        <fullName evidence="5">Adenine deaminase</fullName>
        <shortName evidence="5">ADE</shortName>
        <ecNumber evidence="5">3.5.4.2</ecNumber>
    </recommendedName>
    <alternativeName>
        <fullName evidence="5">Adenine aminohydrolase</fullName>
        <shortName evidence="5">AAH</shortName>
    </alternativeName>
</protein>
<evidence type="ECO:0000313" key="8">
    <source>
        <dbReference type="Proteomes" id="UP001150924"/>
    </source>
</evidence>
<feature type="binding site" evidence="5">
    <location>
        <position position="20"/>
    </location>
    <ligand>
        <name>Zn(2+)</name>
        <dbReference type="ChEBI" id="CHEBI:29105"/>
        <note>catalytic</note>
    </ligand>
</feature>
<dbReference type="FunFam" id="3.20.20.140:FF:000039">
    <property type="entry name" value="Adenine deaminase"/>
    <property type="match status" value="1"/>
</dbReference>
<dbReference type="HAMAP" id="MF_01962">
    <property type="entry name" value="Adenine_deaminase"/>
    <property type="match status" value="1"/>
</dbReference>
<dbReference type="RefSeq" id="WP_267770710.1">
    <property type="nucleotide sequence ID" value="NZ_JAPNKE010000002.1"/>
</dbReference>
<keyword evidence="1 5" id="KW-0479">Metal-binding</keyword>
<evidence type="ECO:0000256" key="1">
    <source>
        <dbReference type="ARBA" id="ARBA00022723"/>
    </source>
</evidence>
<evidence type="ECO:0000313" key="7">
    <source>
        <dbReference type="EMBL" id="MCY1008061.1"/>
    </source>
</evidence>
<reference evidence="7" key="1">
    <citation type="submission" date="2022-11" db="EMBL/GenBank/DDBJ databases">
        <title>Minimal conservation of predation-associated metabolite biosynthetic gene clusters underscores biosynthetic potential of Myxococcota including descriptions for ten novel species: Archangium lansinium sp. nov., Myxococcus landrumus sp. nov., Nannocystis bai.</title>
        <authorList>
            <person name="Ahearne A."/>
            <person name="Stevens C."/>
            <person name="Phillips K."/>
        </authorList>
    </citation>
    <scope>NUCLEOTIDE SEQUENCE</scope>
    <source>
        <strain evidence="7">Na p29</strain>
    </source>
</reference>
<evidence type="ECO:0000256" key="3">
    <source>
        <dbReference type="ARBA" id="ARBA00022833"/>
    </source>
</evidence>
<dbReference type="GO" id="GO:0009117">
    <property type="term" value="P:nucleotide metabolic process"/>
    <property type="evidence" value="ECO:0007669"/>
    <property type="project" value="UniProtKB-KW"/>
</dbReference>
<proteinExistence type="inferred from homology"/>
<feature type="binding site" evidence="5">
    <location>
        <position position="281"/>
    </location>
    <ligand>
        <name>Zn(2+)</name>
        <dbReference type="ChEBI" id="CHEBI:29105"/>
        <note>catalytic</note>
    </ligand>
</feature>
<comment type="catalytic activity">
    <reaction evidence="5">
        <text>adenine + H2O + H(+) = hypoxanthine + NH4(+)</text>
        <dbReference type="Rhea" id="RHEA:23688"/>
        <dbReference type="ChEBI" id="CHEBI:15377"/>
        <dbReference type="ChEBI" id="CHEBI:15378"/>
        <dbReference type="ChEBI" id="CHEBI:16708"/>
        <dbReference type="ChEBI" id="CHEBI:17368"/>
        <dbReference type="ChEBI" id="CHEBI:28938"/>
        <dbReference type="EC" id="3.5.4.2"/>
    </reaction>
</comment>
<accession>A0A9X3EY07</accession>
<dbReference type="NCBIfam" id="NF006850">
    <property type="entry name" value="PRK09358.1-6"/>
    <property type="match status" value="1"/>
</dbReference>
<comment type="similarity">
    <text evidence="5">Belongs to the metallo-dependent hydrolases superfamily. Adenosine and AMP deaminases family. Adenine deaminase type 2 subfamily.</text>
</comment>
<dbReference type="InterPro" id="IPR006330">
    <property type="entry name" value="Ado/ade_deaminase"/>
</dbReference>
<dbReference type="GO" id="GO:0005829">
    <property type="term" value="C:cytosol"/>
    <property type="evidence" value="ECO:0007669"/>
    <property type="project" value="TreeGrafter"/>
</dbReference>
<dbReference type="CDD" id="cd01320">
    <property type="entry name" value="ADA"/>
    <property type="match status" value="1"/>
</dbReference>
<dbReference type="NCBIfam" id="TIGR01430">
    <property type="entry name" value="aden_deam"/>
    <property type="match status" value="1"/>
</dbReference>
<comment type="caution">
    <text evidence="7">The sequence shown here is derived from an EMBL/GenBank/DDBJ whole genome shotgun (WGS) entry which is preliminary data.</text>
</comment>
<dbReference type="PANTHER" id="PTHR43114:SF6">
    <property type="entry name" value="ADENINE DEAMINASE"/>
    <property type="match status" value="1"/>
</dbReference>
<dbReference type="SUPFAM" id="SSF51556">
    <property type="entry name" value="Metallo-dependent hydrolases"/>
    <property type="match status" value="1"/>
</dbReference>
<comment type="function">
    <text evidence="5">Catalyzes the hydrolytic deamination of adenine to hypoxanthine. Plays an important role in the purine salvage pathway and in nitrogen catabolism.</text>
</comment>
<keyword evidence="8" id="KW-1185">Reference proteome</keyword>